<evidence type="ECO:0008006" key="2">
    <source>
        <dbReference type="Google" id="ProtNLM"/>
    </source>
</evidence>
<reference evidence="1" key="1">
    <citation type="submission" date="2020-06" db="EMBL/GenBank/DDBJ databases">
        <authorList>
            <person name="Li T."/>
            <person name="Hu X."/>
            <person name="Zhang T."/>
            <person name="Song X."/>
            <person name="Zhang H."/>
            <person name="Dai N."/>
            <person name="Sheng W."/>
            <person name="Hou X."/>
            <person name="Wei L."/>
        </authorList>
    </citation>
    <scope>NUCLEOTIDE SEQUENCE</scope>
    <source>
        <strain evidence="1">G02</strain>
        <tissue evidence="1">Leaf</tissue>
    </source>
</reference>
<gene>
    <name evidence="1" type="ORF">Sradi_3649100</name>
</gene>
<dbReference type="PANTHER" id="PTHR48475">
    <property type="entry name" value="RIBONUCLEASE H"/>
    <property type="match status" value="1"/>
</dbReference>
<accession>A0AAW2QIK4</accession>
<dbReference type="AlphaFoldDB" id="A0AAW2QIK4"/>
<organism evidence="1">
    <name type="scientific">Sesamum radiatum</name>
    <name type="common">Black benniseed</name>
    <dbReference type="NCBI Taxonomy" id="300843"/>
    <lineage>
        <taxon>Eukaryota</taxon>
        <taxon>Viridiplantae</taxon>
        <taxon>Streptophyta</taxon>
        <taxon>Embryophyta</taxon>
        <taxon>Tracheophyta</taxon>
        <taxon>Spermatophyta</taxon>
        <taxon>Magnoliopsida</taxon>
        <taxon>eudicotyledons</taxon>
        <taxon>Gunneridae</taxon>
        <taxon>Pentapetalae</taxon>
        <taxon>asterids</taxon>
        <taxon>lamiids</taxon>
        <taxon>Lamiales</taxon>
        <taxon>Pedaliaceae</taxon>
        <taxon>Sesamum</taxon>
    </lineage>
</organism>
<reference evidence="1" key="2">
    <citation type="journal article" date="2024" name="Plant">
        <title>Genomic evolution and insights into agronomic trait innovations of Sesamum species.</title>
        <authorList>
            <person name="Miao H."/>
            <person name="Wang L."/>
            <person name="Qu L."/>
            <person name="Liu H."/>
            <person name="Sun Y."/>
            <person name="Le M."/>
            <person name="Wang Q."/>
            <person name="Wei S."/>
            <person name="Zheng Y."/>
            <person name="Lin W."/>
            <person name="Duan Y."/>
            <person name="Cao H."/>
            <person name="Xiong S."/>
            <person name="Wang X."/>
            <person name="Wei L."/>
            <person name="Li C."/>
            <person name="Ma Q."/>
            <person name="Ju M."/>
            <person name="Zhao R."/>
            <person name="Li G."/>
            <person name="Mu C."/>
            <person name="Tian Q."/>
            <person name="Mei H."/>
            <person name="Zhang T."/>
            <person name="Gao T."/>
            <person name="Zhang H."/>
        </authorList>
    </citation>
    <scope>NUCLEOTIDE SEQUENCE</scope>
    <source>
        <strain evidence="1">G02</strain>
    </source>
</reference>
<sequence>MIKWTIKLSEYDSSYHPRLAIKAQVLAKFLNESESINKDEGKWLLHVDGPLASIEAGVVIIIAKGDELEYAFMFDFKASNNKAEYEAFIVGIR</sequence>
<evidence type="ECO:0000313" key="1">
    <source>
        <dbReference type="EMBL" id="KAL0367590.1"/>
    </source>
</evidence>
<comment type="caution">
    <text evidence="1">The sequence shown here is derived from an EMBL/GenBank/DDBJ whole genome shotgun (WGS) entry which is preliminary data.</text>
</comment>
<proteinExistence type="predicted"/>
<dbReference type="EMBL" id="JACGWJ010000015">
    <property type="protein sequence ID" value="KAL0367590.1"/>
    <property type="molecule type" value="Genomic_DNA"/>
</dbReference>
<protein>
    <recommendedName>
        <fullName evidence="2">Reverse transcriptase domain-containing protein</fullName>
    </recommendedName>
</protein>
<name>A0AAW2QIK4_SESRA</name>
<dbReference type="PANTHER" id="PTHR48475:SF2">
    <property type="entry name" value="RIBONUCLEASE H"/>
    <property type="match status" value="1"/>
</dbReference>